<comment type="caution">
    <text evidence="1">The sequence shown here is derived from an EMBL/GenBank/DDBJ whole genome shotgun (WGS) entry which is preliminary data.</text>
</comment>
<proteinExistence type="predicted"/>
<name>A0ACC0EFL5_9BASI</name>
<organism evidence="1 2">
    <name type="scientific">Puccinia striiformis f. sp. tritici</name>
    <dbReference type="NCBI Taxonomy" id="168172"/>
    <lineage>
        <taxon>Eukaryota</taxon>
        <taxon>Fungi</taxon>
        <taxon>Dikarya</taxon>
        <taxon>Basidiomycota</taxon>
        <taxon>Pucciniomycotina</taxon>
        <taxon>Pucciniomycetes</taxon>
        <taxon>Pucciniales</taxon>
        <taxon>Pucciniaceae</taxon>
        <taxon>Puccinia</taxon>
    </lineage>
</organism>
<reference evidence="2" key="1">
    <citation type="journal article" date="2018" name="BMC Genomics">
        <title>Genomic insights into host adaptation between the wheat stripe rust pathogen (Puccinia striiformis f. sp. tritici) and the barley stripe rust pathogen (Puccinia striiformis f. sp. hordei).</title>
        <authorList>
            <person name="Xia C."/>
            <person name="Wang M."/>
            <person name="Yin C."/>
            <person name="Cornejo O.E."/>
            <person name="Hulbert S.H."/>
            <person name="Chen X."/>
        </authorList>
    </citation>
    <scope>NUCLEOTIDE SEQUENCE [LARGE SCALE GENOMIC DNA]</scope>
    <source>
        <strain evidence="2">93-210</strain>
    </source>
</reference>
<evidence type="ECO:0000313" key="1">
    <source>
        <dbReference type="EMBL" id="KAI7952051.1"/>
    </source>
</evidence>
<sequence length="486" mass="54289">MNASPKAVVVGLIGMGEMGRMYADRLASTGKCQLLVCDRPEKFDQLREDYKDQPNVRVVANGHLVSRSSDLIIYSVDSEHIEAIVEQYGPSTKLGAIVAGQTSVKAPEQAAFEKYLPSDARVCSIHSLHAPSIPPDGQALVLIPFRCSIEEKESVMEILAPLRSRYVELSYEEHDVVMANTQACTHAAFLSMGTAWHATGRFPWDSGRYIGGIEVAKINITLRIYSSKWHVYAGLAILNPIARVQIDQFARSVTELFVLMVSNDEEGLRKRVHAGRDHVFGPPGSPRSSTPPMFLSEEIFTSFAIGEPAAGPSPPNSHLTILAIVDCWHQLGLNPFIHLDIAATPVFRLWFGLIHHLYDSPERLDKAIHAAVHNLDYRADDCEFVLAARGWSQCISYGDFKLYQDRFQHTSEFFKPRIEEDSFPSHQPLLYSHQVDAALKYSPVLQLSNHLSRLCFLADYHDCSTNLQAVCFEPVSKVRSAYHHSC</sequence>
<protein>
    <submittedName>
        <fullName evidence="1">Uncharacterized protein</fullName>
    </submittedName>
</protein>
<dbReference type="Proteomes" id="UP001060170">
    <property type="component" value="Chromosome 7"/>
</dbReference>
<reference evidence="2" key="2">
    <citation type="journal article" date="2018" name="Mol. Plant Microbe Interact.">
        <title>Genome sequence resources for the wheat stripe rust pathogen (Puccinia striiformis f. sp. tritici) and the barley stripe rust pathogen (Puccinia striiformis f. sp. hordei).</title>
        <authorList>
            <person name="Xia C."/>
            <person name="Wang M."/>
            <person name="Yin C."/>
            <person name="Cornejo O.E."/>
            <person name="Hulbert S.H."/>
            <person name="Chen X."/>
        </authorList>
    </citation>
    <scope>NUCLEOTIDE SEQUENCE [LARGE SCALE GENOMIC DNA]</scope>
    <source>
        <strain evidence="2">93-210</strain>
    </source>
</reference>
<evidence type="ECO:0000313" key="2">
    <source>
        <dbReference type="Proteomes" id="UP001060170"/>
    </source>
</evidence>
<reference evidence="1 2" key="3">
    <citation type="journal article" date="2022" name="Microbiol. Spectr.">
        <title>Folding features and dynamics of 3D genome architecture in plant fungal pathogens.</title>
        <authorList>
            <person name="Xia C."/>
        </authorList>
    </citation>
    <scope>NUCLEOTIDE SEQUENCE [LARGE SCALE GENOMIC DNA]</scope>
    <source>
        <strain evidence="1 2">93-210</strain>
    </source>
</reference>
<keyword evidence="2" id="KW-1185">Reference proteome</keyword>
<dbReference type="EMBL" id="CM045871">
    <property type="protein sequence ID" value="KAI7952051.1"/>
    <property type="molecule type" value="Genomic_DNA"/>
</dbReference>
<accession>A0ACC0EFL5</accession>
<gene>
    <name evidence="1" type="ORF">MJO28_007735</name>
</gene>